<keyword evidence="2" id="KW-1185">Reference proteome</keyword>
<comment type="caution">
    <text evidence="1">The sequence shown here is derived from an EMBL/GenBank/DDBJ whole genome shotgun (WGS) entry which is preliminary data.</text>
</comment>
<reference evidence="1 2" key="1">
    <citation type="submission" date="2021-11" db="EMBL/GenBank/DDBJ databases">
        <title>Genomic of Niabella pedocola.</title>
        <authorList>
            <person name="Wu T."/>
        </authorList>
    </citation>
    <scope>NUCLEOTIDE SEQUENCE [LARGE SCALE GENOMIC DNA]</scope>
    <source>
        <strain evidence="1 2">JCM 31011</strain>
    </source>
</reference>
<dbReference type="EMBL" id="JAJNEC010000005">
    <property type="protein sequence ID" value="MCD2424708.1"/>
    <property type="molecule type" value="Genomic_DNA"/>
</dbReference>
<evidence type="ECO:0000313" key="1">
    <source>
        <dbReference type="EMBL" id="MCD2424708.1"/>
    </source>
</evidence>
<dbReference type="Pfam" id="PF11306">
    <property type="entry name" value="DUF3108"/>
    <property type="match status" value="1"/>
</dbReference>
<gene>
    <name evidence="1" type="ORF">LQ567_18140</name>
</gene>
<name>A0ABS8PUG1_9BACT</name>
<organism evidence="1 2">
    <name type="scientific">Niabella pedocola</name>
    <dbReference type="NCBI Taxonomy" id="1752077"/>
    <lineage>
        <taxon>Bacteria</taxon>
        <taxon>Pseudomonadati</taxon>
        <taxon>Bacteroidota</taxon>
        <taxon>Chitinophagia</taxon>
        <taxon>Chitinophagales</taxon>
        <taxon>Chitinophagaceae</taxon>
        <taxon>Niabella</taxon>
    </lineage>
</organism>
<sequence>MKTLSLFLVPFFMFVADGNKKAAAPATPEAVAAPACSIPNTAFQAGEKVGFTVGYSVAGAFVPAGTGSFFTTLEKMNGRTVYHITGTGRTLSSYEWAYKAYDTYETYVDVETFQPLRFIRNINEGGYKKYQNVSFNKSANTAISNEGVFKVPACVHDVVSSVFYARNVDYNSLKPGDKVPFSVFLDNEIFGMYIRYMGKETITTKYGKFKAIKIKPLTIKGTIFEGGEKMTVWITDDANRVPIRVESPIIVGKVKIEMTSFDGLKNPMTALVKKN</sequence>
<protein>
    <submittedName>
        <fullName evidence="1">DUF3108 domain-containing protein</fullName>
    </submittedName>
</protein>
<dbReference type="Proteomes" id="UP001199816">
    <property type="component" value="Unassembled WGS sequence"/>
</dbReference>
<proteinExistence type="predicted"/>
<accession>A0ABS8PUG1</accession>
<dbReference type="RefSeq" id="WP_231006919.1">
    <property type="nucleotide sequence ID" value="NZ_JAJNEC010000005.1"/>
</dbReference>
<dbReference type="InterPro" id="IPR021457">
    <property type="entry name" value="DUF3108"/>
</dbReference>
<evidence type="ECO:0000313" key="2">
    <source>
        <dbReference type="Proteomes" id="UP001199816"/>
    </source>
</evidence>